<evidence type="ECO:0000313" key="3">
    <source>
        <dbReference type="Proteomes" id="UP001186944"/>
    </source>
</evidence>
<organism evidence="2 3">
    <name type="scientific">Pinctada imbricata</name>
    <name type="common">Atlantic pearl-oyster</name>
    <name type="synonym">Pinctada martensii</name>
    <dbReference type="NCBI Taxonomy" id="66713"/>
    <lineage>
        <taxon>Eukaryota</taxon>
        <taxon>Metazoa</taxon>
        <taxon>Spiralia</taxon>
        <taxon>Lophotrochozoa</taxon>
        <taxon>Mollusca</taxon>
        <taxon>Bivalvia</taxon>
        <taxon>Autobranchia</taxon>
        <taxon>Pteriomorphia</taxon>
        <taxon>Pterioida</taxon>
        <taxon>Pterioidea</taxon>
        <taxon>Pteriidae</taxon>
        <taxon>Pinctada</taxon>
    </lineage>
</organism>
<proteinExistence type="predicted"/>
<dbReference type="PANTHER" id="PTHR32301">
    <property type="entry name" value="COUNTIN RECEPTOR CNR3-RELATED"/>
    <property type="match status" value="1"/>
</dbReference>
<sequence length="374" mass="43832">MCTFRNQEDEANLNLIRENLRLIQNKQQVKKRKDDIEIQKLVQNRFSWLPKANTVSNVFITPASHDAIVQNFNAKNSSLVFVHQPRGAGSHVTSCMNSISIEKRHSLSPVMNLQNRLLWDSSSVENRQHQEAVQLHRGPFAFGLCENLNRKCAYFTIFRDPFDTLVSLFTHCKANRNDDLCKEKSASNSTLYDWVFENAGVLFHRLLFSSEHCKYNHNSSDSTNVNIDSCNNHHRNRFEMLSTNTEKIHLATYIKSHLHKWFAAIGLFNEIENSMLIFERAFEHPFSRCKSRDKSSFYENSLVSNNAHFERVRSDEDVYNYDDDEEEDFIDEIQTVKEDINIQNALKYDYIIYNEAKRLYHIQKQVLYNKLGNT</sequence>
<accession>A0AA89BMC9</accession>
<evidence type="ECO:0000256" key="1">
    <source>
        <dbReference type="SAM" id="Coils"/>
    </source>
</evidence>
<keyword evidence="3" id="KW-1185">Reference proteome</keyword>
<dbReference type="InterPro" id="IPR027417">
    <property type="entry name" value="P-loop_NTPase"/>
</dbReference>
<dbReference type="Gene3D" id="3.40.50.300">
    <property type="entry name" value="P-loop containing nucleotide triphosphate hydrolases"/>
    <property type="match status" value="1"/>
</dbReference>
<dbReference type="AlphaFoldDB" id="A0AA89BMC9"/>
<dbReference type="InterPro" id="IPR053259">
    <property type="entry name" value="Golvesin-related_Golgi"/>
</dbReference>
<dbReference type="PANTHER" id="PTHR32301:SF6">
    <property type="entry name" value="GOLVESIN-RELATED"/>
    <property type="match status" value="1"/>
</dbReference>
<reference evidence="2" key="1">
    <citation type="submission" date="2019-08" db="EMBL/GenBank/DDBJ databases">
        <title>The improved chromosome-level genome for the pearl oyster Pinctada fucata martensii using PacBio sequencing and Hi-C.</title>
        <authorList>
            <person name="Zheng Z."/>
        </authorList>
    </citation>
    <scope>NUCLEOTIDE SEQUENCE</scope>
    <source>
        <strain evidence="2">ZZ-2019</strain>
        <tissue evidence="2">Adductor muscle</tissue>
    </source>
</reference>
<gene>
    <name evidence="2" type="ORF">FSP39_014591</name>
</gene>
<feature type="coiled-coil region" evidence="1">
    <location>
        <begin position="6"/>
        <end position="39"/>
    </location>
</feature>
<comment type="caution">
    <text evidence="2">The sequence shown here is derived from an EMBL/GenBank/DDBJ whole genome shotgun (WGS) entry which is preliminary data.</text>
</comment>
<keyword evidence="1" id="KW-0175">Coiled coil</keyword>
<protein>
    <submittedName>
        <fullName evidence="2">Uncharacterized protein</fullName>
    </submittedName>
</protein>
<dbReference type="EMBL" id="VSWD01000011">
    <property type="protein sequence ID" value="KAK3088092.1"/>
    <property type="molecule type" value="Genomic_DNA"/>
</dbReference>
<name>A0AA89BMC9_PINIB</name>
<dbReference type="Proteomes" id="UP001186944">
    <property type="component" value="Unassembled WGS sequence"/>
</dbReference>
<evidence type="ECO:0000313" key="2">
    <source>
        <dbReference type="EMBL" id="KAK3088092.1"/>
    </source>
</evidence>